<evidence type="ECO:0000256" key="1">
    <source>
        <dbReference type="ARBA" id="ARBA00012486"/>
    </source>
</evidence>
<feature type="domain" description="UBC core" evidence="7">
    <location>
        <begin position="613"/>
        <end position="773"/>
    </location>
</feature>
<dbReference type="InterPro" id="IPR000608">
    <property type="entry name" value="UBC"/>
</dbReference>
<keyword evidence="2" id="KW-0808">Transferase</keyword>
<evidence type="ECO:0000313" key="8">
    <source>
        <dbReference type="EMBL" id="KAJ3704308.1"/>
    </source>
</evidence>
<dbReference type="InterPro" id="IPR016135">
    <property type="entry name" value="UBQ-conjugating_enzyme/RWD"/>
</dbReference>
<keyword evidence="5" id="KW-0067">ATP-binding</keyword>
<dbReference type="FunFam" id="3.10.110.10:FF:000028">
    <property type="entry name" value="Probable ubiquitin-conjugating enzyme E2 23"/>
    <property type="match status" value="1"/>
</dbReference>
<dbReference type="Pfam" id="PF23043">
    <property type="entry name" value="SH3-B_UBE2O"/>
    <property type="match status" value="1"/>
</dbReference>
<dbReference type="Proteomes" id="UP001210211">
    <property type="component" value="Unassembled WGS sequence"/>
</dbReference>
<dbReference type="CDD" id="cd23837">
    <property type="entry name" value="UBCc_UBE2O"/>
    <property type="match status" value="1"/>
</dbReference>
<proteinExistence type="predicted"/>
<keyword evidence="9" id="KW-1185">Reference proteome</keyword>
<gene>
    <name evidence="8" type="ORF">LUZ61_008013</name>
</gene>
<organism evidence="8 9">
    <name type="scientific">Rhynchospora tenuis</name>
    <dbReference type="NCBI Taxonomy" id="198213"/>
    <lineage>
        <taxon>Eukaryota</taxon>
        <taxon>Viridiplantae</taxon>
        <taxon>Streptophyta</taxon>
        <taxon>Embryophyta</taxon>
        <taxon>Tracheophyta</taxon>
        <taxon>Spermatophyta</taxon>
        <taxon>Magnoliopsida</taxon>
        <taxon>Liliopsida</taxon>
        <taxon>Poales</taxon>
        <taxon>Cyperaceae</taxon>
        <taxon>Cyperoideae</taxon>
        <taxon>Rhynchosporeae</taxon>
        <taxon>Rhynchospora</taxon>
    </lineage>
</organism>
<evidence type="ECO:0000256" key="6">
    <source>
        <dbReference type="SAM" id="MobiDB-lite"/>
    </source>
</evidence>
<dbReference type="AlphaFoldDB" id="A0AAD6EX20"/>
<sequence>MDLFMIDSDTDEYTESSDSEELEDRETFFGGHAQSILTSLDDSILKIDDFLSFERGFSHGDIVSHISDPSGQLGRVVDIDMVVDLETQSGKVLRDVNSKRLVRIRSFMAGDYVIMGSWIGRVNQVIDLVKIVFNDGTKCEILVKDPEMLVPVMPGWYEEMIQFYYPGQRVRMKTAGTSSKTAKWLCGDWGTKNSDEGTVCSAEAGLVQVYWISSLSSVWGSCKTDPTPASLQEPKNLTLLSCFQYANWQLGDWCTLLDVASAGAPKSSVKMVKSYGQGSSNIFTISKTRTTIDVLWQNGLVSVGMDPRTVAPISNLGDHDFWPEQFVLEITIASEEACAPKFQRVGVVKKVDALERTVKVKWGRNHDEFVGDAKEETVSAYELVEHPDFSFCVGEVVVRLVPSLDKVEEAKTGFDSLPCFGIFVGYKEGGVEVKWANGLLSKVDPFEICGLERLLDIVSPQPVSEVVTNATDSTRFSNEQENQGSCDDPKILDESSFDCVESLRKASARLFPKAAFDFLSDLFGRPHVLNHSGMVKEETNDLVVGSTERQLDANETTKPEPKKLQTEAAKPSDTANLPVIYAKPREFKRFDVIDECPDHYFTNKTGSSQVKKCWLKKIQQEWSILENNLPESIYVRACEDRMDLLRACIIGAAGTPYHDGLFFFDICFPADYPNEPPLVHYHSGGLRLNPNLYESGKVCLSLLNTWTGSGTEVWDPKSSTVLQVLLSLQALVLNDKPYFNEAGYDKQVGRADGEKNSVTYNENAFLLSCKSMMYLIQKPPKHFEDFVREHFTCHAPHIIAACKAYLDRAQVGSLCKNEELLGACLKSCSTGFKLMLAKLLPKLVSTFTEMGIDCNPSNPLAPVSG</sequence>
<feature type="region of interest" description="Disordered" evidence="6">
    <location>
        <begin position="546"/>
        <end position="569"/>
    </location>
</feature>
<feature type="region of interest" description="Disordered" evidence="6">
    <location>
        <begin position="1"/>
        <end position="21"/>
    </location>
</feature>
<dbReference type="PANTHER" id="PTHR46116">
    <property type="entry name" value="(E3-INDEPENDENT) E2 UBIQUITIN-CONJUGATING ENZYME"/>
    <property type="match status" value="1"/>
</dbReference>
<evidence type="ECO:0000313" key="9">
    <source>
        <dbReference type="Proteomes" id="UP001210211"/>
    </source>
</evidence>
<dbReference type="GO" id="GO:0005524">
    <property type="term" value="F:ATP binding"/>
    <property type="evidence" value="ECO:0007669"/>
    <property type="project" value="UniProtKB-KW"/>
</dbReference>
<dbReference type="EC" id="2.3.2.23" evidence="1"/>
<dbReference type="GO" id="GO:0061631">
    <property type="term" value="F:ubiquitin conjugating enzyme activity"/>
    <property type="evidence" value="ECO:0007669"/>
    <property type="project" value="UniProtKB-EC"/>
</dbReference>
<evidence type="ECO:0000256" key="5">
    <source>
        <dbReference type="ARBA" id="ARBA00022840"/>
    </source>
</evidence>
<feature type="compositionally biased region" description="Acidic residues" evidence="6">
    <location>
        <begin position="8"/>
        <end position="21"/>
    </location>
</feature>
<keyword evidence="3" id="KW-0547">Nucleotide-binding</keyword>
<dbReference type="EMBL" id="JAMRDG010000001">
    <property type="protein sequence ID" value="KAJ3704308.1"/>
    <property type="molecule type" value="Genomic_DNA"/>
</dbReference>
<accession>A0AAD6EX20</accession>
<dbReference type="InterPro" id="IPR057733">
    <property type="entry name" value="UBE2O-like_SH3-B"/>
</dbReference>
<dbReference type="InterPro" id="IPR057735">
    <property type="entry name" value="UBE2O-like_tSH3-B"/>
</dbReference>
<keyword evidence="4" id="KW-0833">Ubl conjugation pathway</keyword>
<dbReference type="PROSITE" id="PS50127">
    <property type="entry name" value="UBC_2"/>
    <property type="match status" value="1"/>
</dbReference>
<comment type="caution">
    <text evidence="8">The sequence shown here is derived from an EMBL/GenBank/DDBJ whole genome shotgun (WGS) entry which is preliminary data.</text>
</comment>
<dbReference type="PANTHER" id="PTHR46116:SF15">
    <property type="entry name" value="(E3-INDEPENDENT) E2 UBIQUITIN-CONJUGATING ENZYME"/>
    <property type="match status" value="1"/>
</dbReference>
<name>A0AAD6EX20_9POAL</name>
<dbReference type="Pfam" id="PF00179">
    <property type="entry name" value="UQ_con"/>
    <property type="match status" value="1"/>
</dbReference>
<evidence type="ECO:0000256" key="3">
    <source>
        <dbReference type="ARBA" id="ARBA00022741"/>
    </source>
</evidence>
<dbReference type="Gene3D" id="3.10.110.10">
    <property type="entry name" value="Ubiquitin Conjugating Enzyme"/>
    <property type="match status" value="1"/>
</dbReference>
<dbReference type="SUPFAM" id="SSF54495">
    <property type="entry name" value="UBC-like"/>
    <property type="match status" value="1"/>
</dbReference>
<evidence type="ECO:0000256" key="4">
    <source>
        <dbReference type="ARBA" id="ARBA00022786"/>
    </source>
</evidence>
<feature type="compositionally biased region" description="Basic and acidic residues" evidence="6">
    <location>
        <begin position="549"/>
        <end position="565"/>
    </location>
</feature>
<dbReference type="InterPro" id="IPR057734">
    <property type="entry name" value="UBE2O-like_SH3-C"/>
</dbReference>
<dbReference type="Pfam" id="PF23044">
    <property type="entry name" value="SH3-C_UBE2O"/>
    <property type="match status" value="1"/>
</dbReference>
<protein>
    <recommendedName>
        <fullName evidence="1">E2 ubiquitin-conjugating enzyme</fullName>
        <ecNumber evidence="1">2.3.2.23</ecNumber>
    </recommendedName>
</protein>
<dbReference type="SMART" id="SM00212">
    <property type="entry name" value="UBCc"/>
    <property type="match status" value="1"/>
</dbReference>
<dbReference type="Pfam" id="PF23046">
    <property type="entry name" value="tSH3-B_UBE2O"/>
    <property type="match status" value="1"/>
</dbReference>
<reference evidence="8 9" key="1">
    <citation type="journal article" date="2022" name="Cell">
        <title>Repeat-based holocentromeres influence genome architecture and karyotype evolution.</title>
        <authorList>
            <person name="Hofstatter P.G."/>
            <person name="Thangavel G."/>
            <person name="Lux T."/>
            <person name="Neumann P."/>
            <person name="Vondrak T."/>
            <person name="Novak P."/>
            <person name="Zhang M."/>
            <person name="Costa L."/>
            <person name="Castellani M."/>
            <person name="Scott A."/>
            <person name="Toegelov H."/>
            <person name="Fuchs J."/>
            <person name="Mata-Sucre Y."/>
            <person name="Dias Y."/>
            <person name="Vanzela A.L.L."/>
            <person name="Huettel B."/>
            <person name="Almeida C.C.S."/>
            <person name="Simkova H."/>
            <person name="Souza G."/>
            <person name="Pedrosa-Harand A."/>
            <person name="Macas J."/>
            <person name="Mayer K.F.X."/>
            <person name="Houben A."/>
            <person name="Marques A."/>
        </authorList>
    </citation>
    <scope>NUCLEOTIDE SEQUENCE [LARGE SCALE GENOMIC DNA]</scope>
    <source>
        <strain evidence="8">RhyTen1mFocal</strain>
    </source>
</reference>
<evidence type="ECO:0000256" key="2">
    <source>
        <dbReference type="ARBA" id="ARBA00022679"/>
    </source>
</evidence>
<evidence type="ECO:0000259" key="7">
    <source>
        <dbReference type="PROSITE" id="PS50127"/>
    </source>
</evidence>